<keyword evidence="4" id="KW-1185">Reference proteome</keyword>
<dbReference type="Proteomes" id="UP000601435">
    <property type="component" value="Unassembled WGS sequence"/>
</dbReference>
<dbReference type="OrthoDB" id="421328at2759"/>
<evidence type="ECO:0000313" key="3">
    <source>
        <dbReference type="EMBL" id="CAE7570133.1"/>
    </source>
</evidence>
<organism evidence="3 4">
    <name type="scientific">Symbiodinium necroappetens</name>
    <dbReference type="NCBI Taxonomy" id="1628268"/>
    <lineage>
        <taxon>Eukaryota</taxon>
        <taxon>Sar</taxon>
        <taxon>Alveolata</taxon>
        <taxon>Dinophyceae</taxon>
        <taxon>Suessiales</taxon>
        <taxon>Symbiodiniaceae</taxon>
        <taxon>Symbiodinium</taxon>
    </lineage>
</organism>
<dbReference type="EMBL" id="CAJNJA010027108">
    <property type="protein sequence ID" value="CAE7570133.1"/>
    <property type="molecule type" value="Genomic_DNA"/>
</dbReference>
<evidence type="ECO:0000313" key="4">
    <source>
        <dbReference type="Proteomes" id="UP000601435"/>
    </source>
</evidence>
<accession>A0A812UGS8</accession>
<gene>
    <name evidence="3" type="ORF">SNEC2469_LOCUS16613</name>
</gene>
<name>A0A812UGS8_9DINO</name>
<feature type="coiled-coil region" evidence="1">
    <location>
        <begin position="486"/>
        <end position="513"/>
    </location>
</feature>
<keyword evidence="1" id="KW-0175">Coiled coil</keyword>
<feature type="non-terminal residue" evidence="3">
    <location>
        <position position="1"/>
    </location>
</feature>
<reference evidence="3" key="1">
    <citation type="submission" date="2021-02" db="EMBL/GenBank/DDBJ databases">
        <authorList>
            <person name="Dougan E. K."/>
            <person name="Rhodes N."/>
            <person name="Thang M."/>
            <person name="Chan C."/>
        </authorList>
    </citation>
    <scope>NUCLEOTIDE SEQUENCE</scope>
</reference>
<dbReference type="AlphaFoldDB" id="A0A812UGS8"/>
<sequence length="660" mass="73021">MKLLGYAGSAADPLKRGVEGCMPGTSGAEMPRGYNSKKDAEEVSLLCALVSQWREPTTFKVLPRLVIPDFTNRAQTGLGVELLHYVATSIRQRGFQKRSGRQGHDIPVLVREPAGSDSKAEALRVWRARVADEEGFPPVRVRDDEEMFTSLGNGHFFQALNLFQTEWKAINDDVHYSVGSDSLLEEALKEGVASVILRHSTPRPVRAKIAELLNAKREFQWTLNEDGTVDTGSSLENTDYCSQFEWLSKGMDAEQVNCLVRTHLGIKDTVRRASCQLLNPLAPFLAPCFLAACLCAEGQRGLEALRERTGALEALSSNEDQRLESALRATDDRLSSVEEGLRLANVQQMQEYLAQLAADIAALAQTTCQKAEGSEVARAAAQLEETSAKVAEMGLRLSSALQRVWPHLERLDDRALKLEGWSREAVKELKALRSVDSELALRLDRLADEVQEVVGSSEEKCQALERCLQAQATSAEQKDVATTELITTLEERLETLEMDLETETRRAKEKVEESIHDFSDKICAFEEAIKDKEQAVHFGARCLSCNRTFDDVVKTPGSVNLPAEKRRAQVFAEIQRALHTPRTDPETIKLLAVKVRRPTAVTAKQGSYASRNGDCLANGLEDVQLLPVRTTSLSRSVPPSRSQCSPRPPSKTSTSNVRPQ</sequence>
<protein>
    <submittedName>
        <fullName evidence="3">Uncharacterized protein</fullName>
    </submittedName>
</protein>
<feature type="compositionally biased region" description="Polar residues" evidence="2">
    <location>
        <begin position="651"/>
        <end position="660"/>
    </location>
</feature>
<evidence type="ECO:0000256" key="1">
    <source>
        <dbReference type="SAM" id="Coils"/>
    </source>
</evidence>
<evidence type="ECO:0000256" key="2">
    <source>
        <dbReference type="SAM" id="MobiDB-lite"/>
    </source>
</evidence>
<feature type="region of interest" description="Disordered" evidence="2">
    <location>
        <begin position="630"/>
        <end position="660"/>
    </location>
</feature>
<feature type="compositionally biased region" description="Low complexity" evidence="2">
    <location>
        <begin position="634"/>
        <end position="645"/>
    </location>
</feature>
<proteinExistence type="predicted"/>
<comment type="caution">
    <text evidence="3">The sequence shown here is derived from an EMBL/GenBank/DDBJ whole genome shotgun (WGS) entry which is preliminary data.</text>
</comment>